<evidence type="ECO:0000313" key="3">
    <source>
        <dbReference type="Proteomes" id="UP000006911"/>
    </source>
</evidence>
<dbReference type="AlphaFoldDB" id="D5GGW6"/>
<reference evidence="2 3" key="1">
    <citation type="journal article" date="2010" name="Nature">
        <title>Perigord black truffle genome uncovers evolutionary origins and mechanisms of symbiosis.</title>
        <authorList>
            <person name="Martin F."/>
            <person name="Kohler A."/>
            <person name="Murat C."/>
            <person name="Balestrini R."/>
            <person name="Coutinho P.M."/>
            <person name="Jaillon O."/>
            <person name="Montanini B."/>
            <person name="Morin E."/>
            <person name="Noel B."/>
            <person name="Percudani R."/>
            <person name="Porcel B."/>
            <person name="Rubini A."/>
            <person name="Amicucci A."/>
            <person name="Amselem J."/>
            <person name="Anthouard V."/>
            <person name="Arcioni S."/>
            <person name="Artiguenave F."/>
            <person name="Aury J.M."/>
            <person name="Ballario P."/>
            <person name="Bolchi A."/>
            <person name="Brenna A."/>
            <person name="Brun A."/>
            <person name="Buee M."/>
            <person name="Cantarel B."/>
            <person name="Chevalier G."/>
            <person name="Couloux A."/>
            <person name="Da Silva C."/>
            <person name="Denoeud F."/>
            <person name="Duplessis S."/>
            <person name="Ghignone S."/>
            <person name="Hilselberger B."/>
            <person name="Iotti M."/>
            <person name="Marcais B."/>
            <person name="Mello A."/>
            <person name="Miranda M."/>
            <person name="Pacioni G."/>
            <person name="Quesneville H."/>
            <person name="Riccioni C."/>
            <person name="Ruotolo R."/>
            <person name="Splivallo R."/>
            <person name="Stocchi V."/>
            <person name="Tisserant E."/>
            <person name="Viscomi A.R."/>
            <person name="Zambonelli A."/>
            <person name="Zampieri E."/>
            <person name="Henrissat B."/>
            <person name="Lebrun M.H."/>
            <person name="Paolocci F."/>
            <person name="Bonfante P."/>
            <person name="Ottonello S."/>
            <person name="Wincker P."/>
        </authorList>
    </citation>
    <scope>NUCLEOTIDE SEQUENCE [LARGE SCALE GENOMIC DNA]</scope>
    <source>
        <strain evidence="2 3">Mel28</strain>
    </source>
</reference>
<dbReference type="HOGENOM" id="CLU_2374303_0_0_1"/>
<organism evidence="2 3">
    <name type="scientific">Tuber melanosporum (strain Mel28)</name>
    <name type="common">Perigord black truffle</name>
    <dbReference type="NCBI Taxonomy" id="656061"/>
    <lineage>
        <taxon>Eukaryota</taxon>
        <taxon>Fungi</taxon>
        <taxon>Dikarya</taxon>
        <taxon>Ascomycota</taxon>
        <taxon>Pezizomycotina</taxon>
        <taxon>Pezizomycetes</taxon>
        <taxon>Pezizales</taxon>
        <taxon>Tuberaceae</taxon>
        <taxon>Tuber</taxon>
    </lineage>
</organism>
<protein>
    <submittedName>
        <fullName evidence="2">(Perigord truffle) hypothetical protein</fullName>
    </submittedName>
</protein>
<dbReference type="InParanoid" id="D5GGW6"/>
<dbReference type="RefSeq" id="XP_002839568.1">
    <property type="nucleotide sequence ID" value="XM_002839522.1"/>
</dbReference>
<name>D5GGW6_TUBMM</name>
<evidence type="ECO:0000256" key="1">
    <source>
        <dbReference type="SAM" id="MobiDB-lite"/>
    </source>
</evidence>
<dbReference type="KEGG" id="tml:GSTUM_00007553001"/>
<dbReference type="GeneID" id="9181739"/>
<dbReference type="Proteomes" id="UP000006911">
    <property type="component" value="Unassembled WGS sequence"/>
</dbReference>
<gene>
    <name evidence="2" type="ORF">GSTUM_00007553001</name>
</gene>
<keyword evidence="3" id="KW-1185">Reference proteome</keyword>
<feature type="region of interest" description="Disordered" evidence="1">
    <location>
        <begin position="1"/>
        <end position="25"/>
    </location>
</feature>
<dbReference type="EMBL" id="FN430286">
    <property type="protein sequence ID" value="CAZ83759.1"/>
    <property type="molecule type" value="Genomic_DNA"/>
</dbReference>
<sequence>MCSPPYPLQTRINRSPSPPQPHKHVGMILSLPGLPSFLPHTLPRSTTSPCGNCRLFLPARAHLPQKLIRDICFWLEEITCYRDTHTHHTPTPAPT</sequence>
<accession>D5GGW6</accession>
<proteinExistence type="predicted"/>
<evidence type="ECO:0000313" key="2">
    <source>
        <dbReference type="EMBL" id="CAZ83759.1"/>
    </source>
</evidence>